<proteinExistence type="predicted"/>
<dbReference type="EMBL" id="BSYO01000027">
    <property type="protein sequence ID" value="GMH24162.1"/>
    <property type="molecule type" value="Genomic_DNA"/>
</dbReference>
<accession>A0AAD3Y005</accession>
<dbReference type="AlphaFoldDB" id="A0AAD3Y005"/>
<evidence type="ECO:0000313" key="2">
    <source>
        <dbReference type="Proteomes" id="UP001279734"/>
    </source>
</evidence>
<name>A0AAD3Y005_NEPGR</name>
<comment type="caution">
    <text evidence="1">The sequence shown here is derived from an EMBL/GenBank/DDBJ whole genome shotgun (WGS) entry which is preliminary data.</text>
</comment>
<protein>
    <submittedName>
        <fullName evidence="1">Uncharacterized protein</fullName>
    </submittedName>
</protein>
<keyword evidence="2" id="KW-1185">Reference proteome</keyword>
<dbReference type="Proteomes" id="UP001279734">
    <property type="component" value="Unassembled WGS sequence"/>
</dbReference>
<gene>
    <name evidence="1" type="ORF">Nepgr_026005</name>
</gene>
<sequence>MAAAGLLVFICFRAELFCWFVGNVLPMPSEASNAFLLAMFWQLCISNMASVKLKASVKQDSGFVFDMALNHDFYELNIRASEHQKPFNSKTDFFFNIRS</sequence>
<reference evidence="1" key="1">
    <citation type="submission" date="2023-05" db="EMBL/GenBank/DDBJ databases">
        <title>Nepenthes gracilis genome sequencing.</title>
        <authorList>
            <person name="Fukushima K."/>
        </authorList>
    </citation>
    <scope>NUCLEOTIDE SEQUENCE</scope>
    <source>
        <strain evidence="1">SING2019-196</strain>
    </source>
</reference>
<evidence type="ECO:0000313" key="1">
    <source>
        <dbReference type="EMBL" id="GMH24162.1"/>
    </source>
</evidence>
<organism evidence="1 2">
    <name type="scientific">Nepenthes gracilis</name>
    <name type="common">Slender pitcher plant</name>
    <dbReference type="NCBI Taxonomy" id="150966"/>
    <lineage>
        <taxon>Eukaryota</taxon>
        <taxon>Viridiplantae</taxon>
        <taxon>Streptophyta</taxon>
        <taxon>Embryophyta</taxon>
        <taxon>Tracheophyta</taxon>
        <taxon>Spermatophyta</taxon>
        <taxon>Magnoliopsida</taxon>
        <taxon>eudicotyledons</taxon>
        <taxon>Gunneridae</taxon>
        <taxon>Pentapetalae</taxon>
        <taxon>Caryophyllales</taxon>
        <taxon>Nepenthaceae</taxon>
        <taxon>Nepenthes</taxon>
    </lineage>
</organism>